<sequence>MKNYGLGNVDEPQRIFQTSSWHSYLYLLSILCVKCFRCDSTFLALLKVLRKLSIRNEAYMALLMKEL</sequence>
<keyword evidence="2" id="KW-1185">Reference proteome</keyword>
<evidence type="ECO:0000313" key="2">
    <source>
        <dbReference type="Proteomes" id="UP000183832"/>
    </source>
</evidence>
<proteinExistence type="predicted"/>
<gene>
    <name evidence="1" type="ORF">CLUMA_CG004608</name>
</gene>
<name>A0A1J1HS86_9DIPT</name>
<evidence type="ECO:0000313" key="1">
    <source>
        <dbReference type="EMBL" id="CRK90919.1"/>
    </source>
</evidence>
<reference evidence="1 2" key="1">
    <citation type="submission" date="2015-04" db="EMBL/GenBank/DDBJ databases">
        <authorList>
            <person name="Syromyatnikov M.Y."/>
            <person name="Popov V.N."/>
        </authorList>
    </citation>
    <scope>NUCLEOTIDE SEQUENCE [LARGE SCALE GENOMIC DNA]</scope>
</reference>
<dbReference type="Proteomes" id="UP000183832">
    <property type="component" value="Unassembled WGS sequence"/>
</dbReference>
<dbReference type="EMBL" id="CVRI01000020">
    <property type="protein sequence ID" value="CRK90919.1"/>
    <property type="molecule type" value="Genomic_DNA"/>
</dbReference>
<organism evidence="1 2">
    <name type="scientific">Clunio marinus</name>
    <dbReference type="NCBI Taxonomy" id="568069"/>
    <lineage>
        <taxon>Eukaryota</taxon>
        <taxon>Metazoa</taxon>
        <taxon>Ecdysozoa</taxon>
        <taxon>Arthropoda</taxon>
        <taxon>Hexapoda</taxon>
        <taxon>Insecta</taxon>
        <taxon>Pterygota</taxon>
        <taxon>Neoptera</taxon>
        <taxon>Endopterygota</taxon>
        <taxon>Diptera</taxon>
        <taxon>Nematocera</taxon>
        <taxon>Chironomoidea</taxon>
        <taxon>Chironomidae</taxon>
        <taxon>Clunio</taxon>
    </lineage>
</organism>
<protein>
    <submittedName>
        <fullName evidence="1">CLUMA_CG004608, isoform A</fullName>
    </submittedName>
</protein>
<dbReference type="AlphaFoldDB" id="A0A1J1HS86"/>
<accession>A0A1J1HS86</accession>